<feature type="transmembrane region" description="Helical" evidence="5">
    <location>
        <begin position="25"/>
        <end position="45"/>
    </location>
</feature>
<reference evidence="6 7" key="1">
    <citation type="submission" date="2022-12" db="EMBL/GenBank/DDBJ databases">
        <title>Chromosome-level genome of Tegillarca granosa.</title>
        <authorList>
            <person name="Kim J."/>
        </authorList>
    </citation>
    <scope>NUCLEOTIDE SEQUENCE [LARGE SCALE GENOMIC DNA]</scope>
    <source>
        <strain evidence="6">Teg-2019</strain>
        <tissue evidence="6">Adductor muscle</tissue>
    </source>
</reference>
<protein>
    <submittedName>
        <fullName evidence="6">Uncharacterized protein</fullName>
    </submittedName>
</protein>
<feature type="transmembrane region" description="Helical" evidence="5">
    <location>
        <begin position="57"/>
        <end position="79"/>
    </location>
</feature>
<evidence type="ECO:0000256" key="3">
    <source>
        <dbReference type="ARBA" id="ARBA00022989"/>
    </source>
</evidence>
<dbReference type="Pfam" id="PF13520">
    <property type="entry name" value="AA_permease_2"/>
    <property type="match status" value="2"/>
</dbReference>
<proteinExistence type="predicted"/>
<feature type="transmembrane region" description="Helical" evidence="5">
    <location>
        <begin position="337"/>
        <end position="360"/>
    </location>
</feature>
<sequence length="463" mass="50333">MKESNHSDSSSDSGDSGKVKLKKELGLHNGVAIIVGVIVGSGIFVSPKGVLQEAGSVGLSLIIWVMCGLVSLVGALCYAELGTMILKSGADYAYIGEAFGSLPSFLYLWVALIVIIPAGNAITALTFANYILEPIFPCDEMPQEAVHVFAALCITILTYINCSNVKWAARVQDIFTVTKVLALIIIIITGLVFLVMGDSEPYDDYFENTSTSLGRIALSVYSGLNLPRAIGISIPMVTIIYVLTNIAYFAILSPTFADRTLGVMSWIMPLFVACSTFGSVNGAIFTSSRLFFVGARNGHLPAFLATINVKHLTPLPSLMFGCLVSLLYLSIGDVYTLINYASFVEALFIGLSIAGLLYLRYKCPDRNRPIKVSLVFPIFFMIVCVFLFIMPLTANPIECFVGIGVVASGIPVYILGVMWKRKPEFFNALQGELVLYFGNQSNINKVFYMDNLEPLFGLNSFSI</sequence>
<feature type="transmembrane region" description="Helical" evidence="5">
    <location>
        <begin position="174"/>
        <end position="196"/>
    </location>
</feature>
<dbReference type="PIRSF" id="PIRSF006060">
    <property type="entry name" value="AA_transporter"/>
    <property type="match status" value="1"/>
</dbReference>
<gene>
    <name evidence="6" type="ORF">KUTeg_018977</name>
</gene>
<dbReference type="PANTHER" id="PTHR11785:SF528">
    <property type="entry name" value="AMINO ACID TRANSPORTER PROTEIN JHI-21"/>
    <property type="match status" value="1"/>
</dbReference>
<keyword evidence="3 5" id="KW-1133">Transmembrane helix</keyword>
<keyword evidence="4 5" id="KW-0472">Membrane</keyword>
<comment type="subcellular location">
    <subcellularLocation>
        <location evidence="1">Membrane</location>
        <topology evidence="1">Multi-pass membrane protein</topology>
    </subcellularLocation>
</comment>
<dbReference type="EMBL" id="JARBDR010000917">
    <property type="protein sequence ID" value="KAJ8302581.1"/>
    <property type="molecule type" value="Genomic_DNA"/>
</dbReference>
<comment type="caution">
    <text evidence="6">The sequence shown here is derived from an EMBL/GenBank/DDBJ whole genome shotgun (WGS) entry which is preliminary data.</text>
</comment>
<feature type="transmembrane region" description="Helical" evidence="5">
    <location>
        <begin position="263"/>
        <end position="284"/>
    </location>
</feature>
<dbReference type="InterPro" id="IPR002293">
    <property type="entry name" value="AA/rel_permease1"/>
</dbReference>
<keyword evidence="7" id="KW-1185">Reference proteome</keyword>
<feature type="transmembrane region" description="Helical" evidence="5">
    <location>
        <begin position="106"/>
        <end position="132"/>
    </location>
</feature>
<feature type="transmembrane region" description="Helical" evidence="5">
    <location>
        <begin position="372"/>
        <end position="394"/>
    </location>
</feature>
<dbReference type="PANTHER" id="PTHR11785">
    <property type="entry name" value="AMINO ACID TRANSPORTER"/>
    <property type="match status" value="1"/>
</dbReference>
<name>A0ABQ9EDT6_TEGGR</name>
<feature type="transmembrane region" description="Helical" evidence="5">
    <location>
        <begin position="400"/>
        <end position="419"/>
    </location>
</feature>
<accession>A0ABQ9EDT6</accession>
<evidence type="ECO:0000256" key="4">
    <source>
        <dbReference type="ARBA" id="ARBA00023136"/>
    </source>
</evidence>
<dbReference type="Gene3D" id="1.20.1740.10">
    <property type="entry name" value="Amino acid/polyamine transporter I"/>
    <property type="match status" value="2"/>
</dbReference>
<feature type="transmembrane region" description="Helical" evidence="5">
    <location>
        <begin position="144"/>
        <end position="162"/>
    </location>
</feature>
<evidence type="ECO:0000256" key="1">
    <source>
        <dbReference type="ARBA" id="ARBA00004141"/>
    </source>
</evidence>
<evidence type="ECO:0000256" key="2">
    <source>
        <dbReference type="ARBA" id="ARBA00022692"/>
    </source>
</evidence>
<evidence type="ECO:0000313" key="6">
    <source>
        <dbReference type="EMBL" id="KAJ8302581.1"/>
    </source>
</evidence>
<organism evidence="6 7">
    <name type="scientific">Tegillarca granosa</name>
    <name type="common">Malaysian cockle</name>
    <name type="synonym">Anadara granosa</name>
    <dbReference type="NCBI Taxonomy" id="220873"/>
    <lineage>
        <taxon>Eukaryota</taxon>
        <taxon>Metazoa</taxon>
        <taxon>Spiralia</taxon>
        <taxon>Lophotrochozoa</taxon>
        <taxon>Mollusca</taxon>
        <taxon>Bivalvia</taxon>
        <taxon>Autobranchia</taxon>
        <taxon>Pteriomorphia</taxon>
        <taxon>Arcoida</taxon>
        <taxon>Arcoidea</taxon>
        <taxon>Arcidae</taxon>
        <taxon>Tegillarca</taxon>
    </lineage>
</organism>
<dbReference type="InterPro" id="IPR050598">
    <property type="entry name" value="AminoAcid_Transporter"/>
</dbReference>
<evidence type="ECO:0000313" key="7">
    <source>
        <dbReference type="Proteomes" id="UP001217089"/>
    </source>
</evidence>
<feature type="transmembrane region" description="Helical" evidence="5">
    <location>
        <begin position="229"/>
        <end position="251"/>
    </location>
</feature>
<dbReference type="Proteomes" id="UP001217089">
    <property type="component" value="Unassembled WGS sequence"/>
</dbReference>
<keyword evidence="2 5" id="KW-0812">Transmembrane</keyword>
<evidence type="ECO:0000256" key="5">
    <source>
        <dbReference type="SAM" id="Phobius"/>
    </source>
</evidence>